<evidence type="ECO:0000313" key="15">
    <source>
        <dbReference type="EMBL" id="HIV62069.1"/>
    </source>
</evidence>
<evidence type="ECO:0000256" key="10">
    <source>
        <dbReference type="HAMAP-Rule" id="MF_02019"/>
    </source>
</evidence>
<dbReference type="GO" id="GO:0005524">
    <property type="term" value="F:ATP binding"/>
    <property type="evidence" value="ECO:0007669"/>
    <property type="project" value="UniProtKB-UniRule"/>
</dbReference>
<dbReference type="GO" id="GO:0009252">
    <property type="term" value="P:peptidoglycan biosynthetic process"/>
    <property type="evidence" value="ECO:0007669"/>
    <property type="project" value="UniProtKB-UniRule"/>
</dbReference>
<dbReference type="GO" id="GO:0005737">
    <property type="term" value="C:cytoplasm"/>
    <property type="evidence" value="ECO:0007669"/>
    <property type="project" value="UniProtKB-SubCell"/>
</dbReference>
<sequence length="455" mass="49800">MESFKLSQAAKWTNGQISDDTEILSVSKDSREIPDSCLFLAIKGENFDGHDYINKAIENGAKAILSHRKDEKYSVPTLYVEDTRQAILDLAEGYKKQFDCPLVAITGSVGKTTTRGLTASVVSQKYNTHATKGNLNNQLGMPLTLLELNHTHEAAVIEMGMSGFGEILSMAKCAKPDIAVITNIGTAHIEFLGSREGICRAKMEILDGLYERSGTAVLNGDEPLLWNKRDEIKADTIWFGMENPECDVKAENIILKSDSVDFTLVYKDIKTPVKLSIAGVHNVSNALAAAAVGFKLGISPEKIAQGIFEYTPDGRRQKLYKKNGFIIYEDCYNASPDSMKAALAVLSSQKKGTKFAVLGSMLELGDYTEQGHIETGENAAKNADKLYLYGDYAEFMAEGAKKGGMSESNIHVFSTHEKLADSLKKEAKEGDVLLFKGSRSMKMEQALGLFLGEEV</sequence>
<feature type="domain" description="Mur ligase central" evidence="14">
    <location>
        <begin position="105"/>
        <end position="292"/>
    </location>
</feature>
<dbReference type="EC" id="6.3.2.10" evidence="10 11"/>
<keyword evidence="3 10" id="KW-0132">Cell division</keyword>
<dbReference type="SUPFAM" id="SSF53623">
    <property type="entry name" value="MurD-like peptide ligases, catalytic domain"/>
    <property type="match status" value="1"/>
</dbReference>
<dbReference type="InterPro" id="IPR005863">
    <property type="entry name" value="UDP-N-AcMur_synth"/>
</dbReference>
<dbReference type="InterPro" id="IPR013221">
    <property type="entry name" value="Mur_ligase_cen"/>
</dbReference>
<evidence type="ECO:0000259" key="13">
    <source>
        <dbReference type="Pfam" id="PF02875"/>
    </source>
</evidence>
<evidence type="ECO:0000256" key="1">
    <source>
        <dbReference type="ARBA" id="ARBA00022490"/>
    </source>
</evidence>
<dbReference type="AlphaFoldDB" id="A0A9D1THK0"/>
<comment type="subcellular location">
    <subcellularLocation>
        <location evidence="10 11">Cytoplasm</location>
    </subcellularLocation>
</comment>
<evidence type="ECO:0000256" key="4">
    <source>
        <dbReference type="ARBA" id="ARBA00022741"/>
    </source>
</evidence>
<evidence type="ECO:0000256" key="7">
    <source>
        <dbReference type="ARBA" id="ARBA00022984"/>
    </source>
</evidence>
<dbReference type="GO" id="GO:0008360">
    <property type="term" value="P:regulation of cell shape"/>
    <property type="evidence" value="ECO:0007669"/>
    <property type="project" value="UniProtKB-KW"/>
</dbReference>
<feature type="domain" description="Mur ligase C-terminal" evidence="13">
    <location>
        <begin position="314"/>
        <end position="439"/>
    </location>
</feature>
<evidence type="ECO:0000259" key="12">
    <source>
        <dbReference type="Pfam" id="PF01225"/>
    </source>
</evidence>
<dbReference type="Gene3D" id="3.90.190.20">
    <property type="entry name" value="Mur ligase, C-terminal domain"/>
    <property type="match status" value="1"/>
</dbReference>
<dbReference type="InterPro" id="IPR051046">
    <property type="entry name" value="MurCDEF_CellWall_CoF430Synth"/>
</dbReference>
<evidence type="ECO:0000313" key="16">
    <source>
        <dbReference type="Proteomes" id="UP000886808"/>
    </source>
</evidence>
<dbReference type="GO" id="GO:0047480">
    <property type="term" value="F:UDP-N-acetylmuramoyl-tripeptide-D-alanyl-D-alanine ligase activity"/>
    <property type="evidence" value="ECO:0007669"/>
    <property type="project" value="UniProtKB-UniRule"/>
</dbReference>
<comment type="similarity">
    <text evidence="10">Belongs to the MurCDEF family. MurF subfamily.</text>
</comment>
<dbReference type="InterPro" id="IPR035911">
    <property type="entry name" value="MurE/MurF_N"/>
</dbReference>
<dbReference type="PANTHER" id="PTHR43024">
    <property type="entry name" value="UDP-N-ACETYLMURAMOYL-TRIPEPTIDE--D-ALANYL-D-ALANINE LIGASE"/>
    <property type="match status" value="1"/>
</dbReference>
<keyword evidence="2 10" id="KW-0436">Ligase</keyword>
<keyword evidence="7 10" id="KW-0573">Peptidoglycan synthesis</keyword>
<dbReference type="Pfam" id="PF01225">
    <property type="entry name" value="Mur_ligase"/>
    <property type="match status" value="1"/>
</dbReference>
<dbReference type="Pfam" id="PF02875">
    <property type="entry name" value="Mur_ligase_C"/>
    <property type="match status" value="1"/>
</dbReference>
<dbReference type="NCBIfam" id="TIGR01143">
    <property type="entry name" value="murF"/>
    <property type="match status" value="1"/>
</dbReference>
<evidence type="ECO:0000256" key="3">
    <source>
        <dbReference type="ARBA" id="ARBA00022618"/>
    </source>
</evidence>
<dbReference type="Gene3D" id="3.40.1190.10">
    <property type="entry name" value="Mur-like, catalytic domain"/>
    <property type="match status" value="1"/>
</dbReference>
<dbReference type="InterPro" id="IPR036615">
    <property type="entry name" value="Mur_ligase_C_dom_sf"/>
</dbReference>
<gene>
    <name evidence="10" type="primary">murF</name>
    <name evidence="15" type="ORF">H9746_04365</name>
</gene>
<evidence type="ECO:0000256" key="2">
    <source>
        <dbReference type="ARBA" id="ARBA00022598"/>
    </source>
</evidence>
<evidence type="ECO:0000256" key="9">
    <source>
        <dbReference type="ARBA" id="ARBA00023316"/>
    </source>
</evidence>
<keyword evidence="9 10" id="KW-0961">Cell wall biogenesis/degradation</keyword>
<feature type="domain" description="Mur ligase N-terminal catalytic" evidence="12">
    <location>
        <begin position="25"/>
        <end position="93"/>
    </location>
</feature>
<dbReference type="GO" id="GO:0051301">
    <property type="term" value="P:cell division"/>
    <property type="evidence" value="ECO:0007669"/>
    <property type="project" value="UniProtKB-KW"/>
</dbReference>
<organism evidence="15 16">
    <name type="scientific">Candidatus Butyricicoccus avistercoris</name>
    <dbReference type="NCBI Taxonomy" id="2838518"/>
    <lineage>
        <taxon>Bacteria</taxon>
        <taxon>Bacillati</taxon>
        <taxon>Bacillota</taxon>
        <taxon>Clostridia</taxon>
        <taxon>Eubacteriales</taxon>
        <taxon>Butyricicoccaceae</taxon>
        <taxon>Butyricicoccus</taxon>
    </lineage>
</organism>
<dbReference type="PANTHER" id="PTHR43024:SF1">
    <property type="entry name" value="UDP-N-ACETYLMURAMOYL-TRIPEPTIDE--D-ALANYL-D-ALANINE LIGASE"/>
    <property type="match status" value="1"/>
</dbReference>
<keyword evidence="1 10" id="KW-0963">Cytoplasm</keyword>
<dbReference type="GO" id="GO:0071555">
    <property type="term" value="P:cell wall organization"/>
    <property type="evidence" value="ECO:0007669"/>
    <property type="project" value="UniProtKB-KW"/>
</dbReference>
<dbReference type="SUPFAM" id="SSF53244">
    <property type="entry name" value="MurD-like peptide ligases, peptide-binding domain"/>
    <property type="match status" value="1"/>
</dbReference>
<evidence type="ECO:0000256" key="8">
    <source>
        <dbReference type="ARBA" id="ARBA00023306"/>
    </source>
</evidence>
<dbReference type="Gene3D" id="3.40.1390.10">
    <property type="entry name" value="MurE/MurF, N-terminal domain"/>
    <property type="match status" value="1"/>
</dbReference>
<keyword evidence="4 10" id="KW-0547">Nucleotide-binding</keyword>
<dbReference type="InterPro" id="IPR036565">
    <property type="entry name" value="Mur-like_cat_sf"/>
</dbReference>
<comment type="catalytic activity">
    <reaction evidence="10 11">
        <text>D-alanyl-D-alanine + UDP-N-acetyl-alpha-D-muramoyl-L-alanyl-gamma-D-glutamyl-meso-2,6-diaminopimelate + ATP = UDP-N-acetyl-alpha-D-muramoyl-L-alanyl-gamma-D-glutamyl-meso-2,6-diaminopimeloyl-D-alanyl-D-alanine + ADP + phosphate + H(+)</text>
        <dbReference type="Rhea" id="RHEA:28374"/>
        <dbReference type="ChEBI" id="CHEBI:15378"/>
        <dbReference type="ChEBI" id="CHEBI:30616"/>
        <dbReference type="ChEBI" id="CHEBI:43474"/>
        <dbReference type="ChEBI" id="CHEBI:57822"/>
        <dbReference type="ChEBI" id="CHEBI:61386"/>
        <dbReference type="ChEBI" id="CHEBI:83905"/>
        <dbReference type="ChEBI" id="CHEBI:456216"/>
        <dbReference type="EC" id="6.3.2.10"/>
    </reaction>
</comment>
<evidence type="ECO:0000256" key="11">
    <source>
        <dbReference type="RuleBase" id="RU004136"/>
    </source>
</evidence>
<comment type="pathway">
    <text evidence="10 11">Cell wall biogenesis; peptidoglycan biosynthesis.</text>
</comment>
<dbReference type="EMBL" id="DXIE01000028">
    <property type="protein sequence ID" value="HIV62069.1"/>
    <property type="molecule type" value="Genomic_DNA"/>
</dbReference>
<dbReference type="HAMAP" id="MF_02019">
    <property type="entry name" value="MurF"/>
    <property type="match status" value="1"/>
</dbReference>
<dbReference type="Proteomes" id="UP000886808">
    <property type="component" value="Unassembled WGS sequence"/>
</dbReference>
<comment type="function">
    <text evidence="10 11">Involved in cell wall formation. Catalyzes the final step in the synthesis of UDP-N-acetylmuramoyl-pentapeptide, the precursor of murein.</text>
</comment>
<proteinExistence type="inferred from homology"/>
<dbReference type="InterPro" id="IPR004101">
    <property type="entry name" value="Mur_ligase_C"/>
</dbReference>
<evidence type="ECO:0000256" key="5">
    <source>
        <dbReference type="ARBA" id="ARBA00022840"/>
    </source>
</evidence>
<dbReference type="InterPro" id="IPR000713">
    <property type="entry name" value="Mur_ligase_N"/>
</dbReference>
<name>A0A9D1THK0_9FIRM</name>
<evidence type="ECO:0000256" key="6">
    <source>
        <dbReference type="ARBA" id="ARBA00022960"/>
    </source>
</evidence>
<dbReference type="Pfam" id="PF08245">
    <property type="entry name" value="Mur_ligase_M"/>
    <property type="match status" value="1"/>
</dbReference>
<reference evidence="15" key="1">
    <citation type="journal article" date="2021" name="PeerJ">
        <title>Extensive microbial diversity within the chicken gut microbiome revealed by metagenomics and culture.</title>
        <authorList>
            <person name="Gilroy R."/>
            <person name="Ravi A."/>
            <person name="Getino M."/>
            <person name="Pursley I."/>
            <person name="Horton D.L."/>
            <person name="Alikhan N.F."/>
            <person name="Baker D."/>
            <person name="Gharbi K."/>
            <person name="Hall N."/>
            <person name="Watson M."/>
            <person name="Adriaenssens E.M."/>
            <person name="Foster-Nyarko E."/>
            <person name="Jarju S."/>
            <person name="Secka A."/>
            <person name="Antonio M."/>
            <person name="Oren A."/>
            <person name="Chaudhuri R.R."/>
            <person name="La Ragione R."/>
            <person name="Hildebrand F."/>
            <person name="Pallen M.J."/>
        </authorList>
    </citation>
    <scope>NUCLEOTIDE SEQUENCE</scope>
    <source>
        <strain evidence="15">CHK193-4272</strain>
    </source>
</reference>
<keyword evidence="5 10" id="KW-0067">ATP-binding</keyword>
<protein>
    <recommendedName>
        <fullName evidence="10 11">UDP-N-acetylmuramoyl-tripeptide--D-alanyl-D-alanine ligase</fullName>
        <ecNumber evidence="10 11">6.3.2.10</ecNumber>
    </recommendedName>
    <alternativeName>
        <fullName evidence="10">D-alanyl-D-alanine-adding enzyme</fullName>
    </alternativeName>
</protein>
<accession>A0A9D1THK0</accession>
<evidence type="ECO:0000259" key="14">
    <source>
        <dbReference type="Pfam" id="PF08245"/>
    </source>
</evidence>
<comment type="caution">
    <text evidence="15">The sequence shown here is derived from an EMBL/GenBank/DDBJ whole genome shotgun (WGS) entry which is preliminary data.</text>
</comment>
<feature type="binding site" evidence="10">
    <location>
        <begin position="107"/>
        <end position="113"/>
    </location>
    <ligand>
        <name>ATP</name>
        <dbReference type="ChEBI" id="CHEBI:30616"/>
    </ligand>
</feature>
<keyword evidence="6 10" id="KW-0133">Cell shape</keyword>
<keyword evidence="8 10" id="KW-0131">Cell cycle</keyword>
<reference evidence="15" key="2">
    <citation type="submission" date="2021-04" db="EMBL/GenBank/DDBJ databases">
        <authorList>
            <person name="Gilroy R."/>
        </authorList>
    </citation>
    <scope>NUCLEOTIDE SEQUENCE</scope>
    <source>
        <strain evidence="15">CHK193-4272</strain>
    </source>
</reference>
<dbReference type="SUPFAM" id="SSF63418">
    <property type="entry name" value="MurE/MurF N-terminal domain"/>
    <property type="match status" value="1"/>
</dbReference>